<evidence type="ECO:0000313" key="10">
    <source>
        <dbReference type="EMBL" id="RMA71632.1"/>
    </source>
</evidence>
<dbReference type="Pfam" id="PF01120">
    <property type="entry name" value="Alpha_L_fucos"/>
    <property type="match status" value="1"/>
</dbReference>
<keyword evidence="6" id="KW-0326">Glycosidase</keyword>
<dbReference type="GO" id="GO:0006004">
    <property type="term" value="P:fucose metabolic process"/>
    <property type="evidence" value="ECO:0007669"/>
    <property type="project" value="InterPro"/>
</dbReference>
<accession>A0A3L9ZXT6</accession>
<evidence type="ECO:0000256" key="4">
    <source>
        <dbReference type="ARBA" id="ARBA00022729"/>
    </source>
</evidence>
<feature type="domain" description="Alpha-L-fucosidase C-terminal" evidence="9">
    <location>
        <begin position="379"/>
        <end position="456"/>
    </location>
</feature>
<dbReference type="Gene3D" id="3.20.20.80">
    <property type="entry name" value="Glycosidases"/>
    <property type="match status" value="1"/>
</dbReference>
<evidence type="ECO:0000256" key="3">
    <source>
        <dbReference type="ARBA" id="ARBA00012662"/>
    </source>
</evidence>
<dbReference type="Gene3D" id="2.60.40.1180">
    <property type="entry name" value="Golgi alpha-mannosidase II"/>
    <property type="match status" value="1"/>
</dbReference>
<evidence type="ECO:0000259" key="8">
    <source>
        <dbReference type="Pfam" id="PF01120"/>
    </source>
</evidence>
<dbReference type="PIRSF" id="PIRSF001092">
    <property type="entry name" value="Alpha-L-fucosidase"/>
    <property type="match status" value="1"/>
</dbReference>
<dbReference type="Pfam" id="PF16757">
    <property type="entry name" value="Fucosidase_C"/>
    <property type="match status" value="1"/>
</dbReference>
<keyword evidence="11" id="KW-1185">Reference proteome</keyword>
<comment type="function">
    <text evidence="1">Alpha-L-fucosidase is responsible for hydrolyzing the alpha-1,6-linked fucose joined to the reducing-end N-acetylglucosamine of the carbohydrate moieties of glycoproteins.</text>
</comment>
<evidence type="ECO:0000256" key="7">
    <source>
        <dbReference type="PIRSR" id="PIRSR001092-1"/>
    </source>
</evidence>
<dbReference type="SMART" id="SM00812">
    <property type="entry name" value="Alpha_L_fucos"/>
    <property type="match status" value="1"/>
</dbReference>
<dbReference type="InterPro" id="IPR013780">
    <property type="entry name" value="Glyco_hydro_b"/>
</dbReference>
<keyword evidence="5" id="KW-0378">Hydrolase</keyword>
<name>A0A3L9ZXT6_9FLAO</name>
<dbReference type="GO" id="GO:0016139">
    <property type="term" value="P:glycoside catabolic process"/>
    <property type="evidence" value="ECO:0007669"/>
    <property type="project" value="TreeGrafter"/>
</dbReference>
<dbReference type="SUPFAM" id="SSF51445">
    <property type="entry name" value="(Trans)glycosidases"/>
    <property type="match status" value="1"/>
</dbReference>
<comment type="similarity">
    <text evidence="2">Belongs to the glycosyl hydrolase 29 family.</text>
</comment>
<dbReference type="InterPro" id="IPR057739">
    <property type="entry name" value="Glyco_hydro_29_N"/>
</dbReference>
<gene>
    <name evidence="10" type="ORF">BC961_3021</name>
</gene>
<dbReference type="GO" id="GO:0005764">
    <property type="term" value="C:lysosome"/>
    <property type="evidence" value="ECO:0007669"/>
    <property type="project" value="TreeGrafter"/>
</dbReference>
<dbReference type="EC" id="3.2.1.51" evidence="3"/>
<reference evidence="10 11" key="1">
    <citation type="submission" date="2018-10" db="EMBL/GenBank/DDBJ databases">
        <title>Genomic Encyclopedia of Archaeal and Bacterial Type Strains, Phase II (KMG-II): from individual species to whole genera.</title>
        <authorList>
            <person name="Goeker M."/>
        </authorList>
    </citation>
    <scope>NUCLEOTIDE SEQUENCE [LARGE SCALE GENOMIC DNA]</scope>
    <source>
        <strain evidence="10 11">DSM 19727</strain>
    </source>
</reference>
<dbReference type="InterPro" id="IPR017853">
    <property type="entry name" value="GH"/>
</dbReference>
<dbReference type="GO" id="GO:0004560">
    <property type="term" value="F:alpha-L-fucosidase activity"/>
    <property type="evidence" value="ECO:0007669"/>
    <property type="project" value="InterPro"/>
</dbReference>
<dbReference type="InterPro" id="IPR031919">
    <property type="entry name" value="Fucosidase_C"/>
</dbReference>
<evidence type="ECO:0000256" key="5">
    <source>
        <dbReference type="ARBA" id="ARBA00022801"/>
    </source>
</evidence>
<feature type="site" description="May be important for catalysis" evidence="7">
    <location>
        <position position="275"/>
    </location>
</feature>
<evidence type="ECO:0000256" key="6">
    <source>
        <dbReference type="ARBA" id="ARBA00023295"/>
    </source>
</evidence>
<evidence type="ECO:0000256" key="1">
    <source>
        <dbReference type="ARBA" id="ARBA00004071"/>
    </source>
</evidence>
<organism evidence="10 11">
    <name type="scientific">Flavobacterium weaverense</name>
    <dbReference type="NCBI Taxonomy" id="271156"/>
    <lineage>
        <taxon>Bacteria</taxon>
        <taxon>Pseudomonadati</taxon>
        <taxon>Bacteroidota</taxon>
        <taxon>Flavobacteriia</taxon>
        <taxon>Flavobacteriales</taxon>
        <taxon>Flavobacteriaceae</taxon>
        <taxon>Flavobacterium</taxon>
    </lineage>
</organism>
<keyword evidence="4" id="KW-0732">Signal</keyword>
<dbReference type="RefSeq" id="WP_121926566.1">
    <property type="nucleotide sequence ID" value="NZ_CBCSGA010000018.1"/>
</dbReference>
<protein>
    <recommendedName>
        <fullName evidence="3">alpha-L-fucosidase</fullName>
        <ecNumber evidence="3">3.2.1.51</ecNumber>
    </recommendedName>
</protein>
<evidence type="ECO:0000259" key="9">
    <source>
        <dbReference type="Pfam" id="PF16757"/>
    </source>
</evidence>
<sequence>MKRFHLIIIFSFVTLSLVAQKKIEKPSNSLEWWSDSKFGMFLHWGLYSQAAGDWNGHRYKGNEHFMIYEKLSIKEYSTLASDFNPMLFNAEQWVTMAKDAGMKYMVLTTKHHDGFAMYNSPSSDYNIVTKTPFKRDPVKELAEACKKNGMKLGFYYSLGRDWEDPDVPTNWPTKGGRSNLADFPNEDIKDIAKYFERKVKPQIRELLTQYGPVAVLWFDTPELITKAQSEELLQMIKTLQPDCIVNNRIGNGLGDYYVSEQQISKDANPKPWEACITMSRGWAFNRHDNEWKSPELLVRQLVEIVSKGGNLLLNIGPKGDGTFPPEAVERLASVGKWMKTNSEAIYDTKPWTLTAEQVSSKTLAGAMVHDSDSDTTSKTILPDIYFTSKGKAVYVIARSWTDAVVNVKSMTKDKYKVKSVHLLGSKSKLDWKQSNDALQIKMPKIMTNTIPVYVFKVILK</sequence>
<comment type="caution">
    <text evidence="10">The sequence shown here is derived from an EMBL/GenBank/DDBJ whole genome shotgun (WGS) entry which is preliminary data.</text>
</comment>
<dbReference type="Proteomes" id="UP000280368">
    <property type="component" value="Unassembled WGS sequence"/>
</dbReference>
<dbReference type="InterPro" id="IPR000933">
    <property type="entry name" value="Glyco_hydro_29"/>
</dbReference>
<dbReference type="OrthoDB" id="1095333at2"/>
<dbReference type="PANTHER" id="PTHR10030:SF37">
    <property type="entry name" value="ALPHA-L-FUCOSIDASE-RELATED"/>
    <property type="match status" value="1"/>
</dbReference>
<dbReference type="PANTHER" id="PTHR10030">
    <property type="entry name" value="ALPHA-L-FUCOSIDASE"/>
    <property type="match status" value="1"/>
</dbReference>
<dbReference type="InterPro" id="IPR016286">
    <property type="entry name" value="FUC_metazoa-typ"/>
</dbReference>
<evidence type="ECO:0000256" key="2">
    <source>
        <dbReference type="ARBA" id="ARBA00007951"/>
    </source>
</evidence>
<dbReference type="AlphaFoldDB" id="A0A3L9ZXT6"/>
<proteinExistence type="inferred from homology"/>
<evidence type="ECO:0000313" key="11">
    <source>
        <dbReference type="Proteomes" id="UP000280368"/>
    </source>
</evidence>
<dbReference type="PRINTS" id="PR00741">
    <property type="entry name" value="GLHYDRLASE29"/>
</dbReference>
<feature type="domain" description="Glycoside hydrolase family 29 N-terminal" evidence="8">
    <location>
        <begin position="27"/>
        <end position="343"/>
    </location>
</feature>
<dbReference type="EMBL" id="REFH01000014">
    <property type="protein sequence ID" value="RMA71632.1"/>
    <property type="molecule type" value="Genomic_DNA"/>
</dbReference>